<dbReference type="PANTHER" id="PTHR38426:SF1">
    <property type="entry name" value="MAINTENANCE OF TELOMERE CAPPING PROTEIN 4"/>
    <property type="match status" value="1"/>
</dbReference>
<feature type="compositionally biased region" description="Polar residues" evidence="1">
    <location>
        <begin position="217"/>
        <end position="226"/>
    </location>
</feature>
<feature type="region of interest" description="Disordered" evidence="1">
    <location>
        <begin position="423"/>
        <end position="460"/>
    </location>
</feature>
<gene>
    <name evidence="3" type="ORF">SBRCBS47491_001516</name>
</gene>
<feature type="region of interest" description="Disordered" evidence="1">
    <location>
        <begin position="298"/>
        <end position="367"/>
    </location>
</feature>
<feature type="compositionally biased region" description="Low complexity" evidence="1">
    <location>
        <begin position="1196"/>
        <end position="1237"/>
    </location>
</feature>
<feature type="compositionally biased region" description="Low complexity" evidence="1">
    <location>
        <begin position="1144"/>
        <end position="1174"/>
    </location>
</feature>
<evidence type="ECO:0000256" key="1">
    <source>
        <dbReference type="SAM" id="MobiDB-lite"/>
    </source>
</evidence>
<feature type="compositionally biased region" description="Basic and acidic residues" evidence="1">
    <location>
        <begin position="207"/>
        <end position="216"/>
    </location>
</feature>
<comment type="caution">
    <text evidence="3">The sequence shown here is derived from an EMBL/GenBank/DDBJ whole genome shotgun (WGS) entry which is preliminary data.</text>
</comment>
<proteinExistence type="predicted"/>
<evidence type="ECO:0000313" key="4">
    <source>
        <dbReference type="Proteomes" id="UP001642406"/>
    </source>
</evidence>
<feature type="compositionally biased region" description="Low complexity" evidence="1">
    <location>
        <begin position="40"/>
        <end position="70"/>
    </location>
</feature>
<feature type="compositionally biased region" description="Low complexity" evidence="1">
    <location>
        <begin position="99"/>
        <end position="111"/>
    </location>
</feature>
<name>A0ABP0AZG5_9PEZI</name>
<feature type="compositionally biased region" description="Low complexity" evidence="1">
    <location>
        <begin position="855"/>
        <end position="871"/>
    </location>
</feature>
<dbReference type="InterPro" id="IPR038769">
    <property type="entry name" value="MTC4"/>
</dbReference>
<dbReference type="PANTHER" id="PTHR38426">
    <property type="entry name" value="MAINTENANCE OF TELOMERE CAPPING PROTEIN 4"/>
    <property type="match status" value="1"/>
</dbReference>
<feature type="transmembrane region" description="Helical" evidence="2">
    <location>
        <begin position="1463"/>
        <end position="1482"/>
    </location>
</feature>
<feature type="compositionally biased region" description="Low complexity" evidence="1">
    <location>
        <begin position="1048"/>
        <end position="1059"/>
    </location>
</feature>
<keyword evidence="2" id="KW-0472">Membrane</keyword>
<feature type="compositionally biased region" description="Low complexity" evidence="1">
    <location>
        <begin position="227"/>
        <end position="276"/>
    </location>
</feature>
<feature type="region of interest" description="Disordered" evidence="1">
    <location>
        <begin position="1"/>
        <end position="282"/>
    </location>
</feature>
<feature type="compositionally biased region" description="Polar residues" evidence="1">
    <location>
        <begin position="71"/>
        <end position="81"/>
    </location>
</feature>
<sequence>MADSLHEAGSLLQPPAAQSSSVTGGDVPEGSRRSSASRDLPSQGSSSAGSPLRSPSTVSSHELTTTSTHLQPPTQNLSRIPSDSLPPPKPPRRYGADNSLASSASPSSSSSRQNYELSPSSSPSNPPVPARASLSSSHAAETRAHRTSHRHNRSSGTFLLTNQLGGGGHINGSNGKSAHVRSRTSQRESSGSHKHSNDIGRGSSSRAAHETPEKRSLISSEENTPDSVRSSGSASRYSGTTAPTATSSRTARAQTPEVVASAASSSPSTSSPAASTNQPLDLDSAQIVNMALNLSESRRMASRRKVSQQLPPRLAPVSDSAVGGSLLRQLQQQRRISRTMSPKPERSAGGRVASGQFPQTQGTPRISTSSALQAPFELLSDGSPGGQNPYRYHFSQSTLARAQKAKDYLELLAQQRRVLELIPPLTPGATSRSRATSLGSPPSTSANSGQPQSLFLSGSNNNGELVPGAIRLGRPYNPLQYIRNRKVRVRERRTIDGQAQGFGDVNKTVEWVDEVAKWAATGQGRVPGGYMLPSFASADANAALQSSPPPASRVTGQSALGKPKRPRIDWLIDPADMIADVYWLEQGDNKKLVEDHHWRRVFPQDSALYRPLSQKTDDTFSPFKPGDHGDYPGPFPILTADGDANGSTLKPPMTPAMGPQYKVLENSPEQDQISTRKRARQKLNELRTFHHRHNSSVHAQDVARLRRGSFSDTSDSENDRKRFNRSRAASTTTKEAEKLDKLLSEKLAQESREKDENAAATAAATALKEQTRPSPPSAAVVGVTSANGKKPVSDPSAAQVHTAGTPISSPSKQGQGRASLEIPSVGRRPSIEYDSSRPASPELRPFSKDGLGFVPPLGGDLSPPPSRAASPPRHRFGKVKSIFRDHSRERERERDRDRANQTMLDRGEDYIDPTPTRAKTQQQALQQEQQEHADTVSTPLATIPTAADDVRLASGQDGKGPHSPTRKHKSRPGPGTFDSHRSHSSVSSIAGHLHSNNHSHRHNRSEEGGSTLRGLFKGGPRIDTMLRSGVSKVSDIFWRREDSEPGLADSTAAQMSSSSSDDDSESEAAAPRGRPGKKSSLPSRTPSVAADNSLLQQTSKSGERHYLDVMPTFGRGSDPINRPPSRQSARFERLKPPRIDVRDASPSADDAANDQKQLGLQLSSSRRNSSLQPLYRRPQQDSDYSESDTRSRRSSRVSGVASSINGSLGSGSLQHLSRQFGSMSSAAGRSASRPRWSISQPAFKNRGSVSRRELARLHASMYSSAVLAKELLRKANEPKLLAPRWNDDDASNGSAKKRRSSNVADNDDADDEGGHDEDAEASPKGGAGSGPIIVRGANGETSLTWADIAAYAPNPAELARRPIKQVEIYPLAAQVLGSAIQRSGVSWQRSAETFANTTVPQLRQRIEGVRTRVAVELSDMARQAADEADEVTRDLMAVQRLQVKRVEDSIEKMLRRRRRRFRWVRRAGWLTVEWLLVGFMWYVWFVVMLARIVLGFGRGVYTGVRWLLWL</sequence>
<feature type="compositionally biased region" description="Basic and acidic residues" evidence="1">
    <location>
        <begin position="1129"/>
        <end position="1143"/>
    </location>
</feature>
<keyword evidence="4" id="KW-1185">Reference proteome</keyword>
<protein>
    <submittedName>
        <fullName evidence="3">Uncharacterized protein</fullName>
    </submittedName>
</protein>
<accession>A0ABP0AZG5</accession>
<feature type="compositionally biased region" description="Polar residues" evidence="1">
    <location>
        <begin position="356"/>
        <end position="367"/>
    </location>
</feature>
<feature type="region of interest" description="Disordered" evidence="1">
    <location>
        <begin position="686"/>
        <end position="1239"/>
    </location>
</feature>
<feature type="compositionally biased region" description="Basic and acidic residues" evidence="1">
    <location>
        <begin position="882"/>
        <end position="909"/>
    </location>
</feature>
<feature type="compositionally biased region" description="Polar residues" evidence="1">
    <location>
        <begin position="428"/>
        <end position="460"/>
    </location>
</feature>
<feature type="region of interest" description="Disordered" evidence="1">
    <location>
        <begin position="1282"/>
        <end position="1334"/>
    </location>
</feature>
<feature type="compositionally biased region" description="Acidic residues" evidence="1">
    <location>
        <begin position="1305"/>
        <end position="1320"/>
    </location>
</feature>
<keyword evidence="2" id="KW-1133">Transmembrane helix</keyword>
<dbReference type="EMBL" id="CAWUHC010000008">
    <property type="protein sequence ID" value="CAK7212585.1"/>
    <property type="molecule type" value="Genomic_DNA"/>
</dbReference>
<keyword evidence="2" id="KW-0812">Transmembrane</keyword>
<evidence type="ECO:0000256" key="2">
    <source>
        <dbReference type="SAM" id="Phobius"/>
    </source>
</evidence>
<dbReference type="Proteomes" id="UP001642406">
    <property type="component" value="Unassembled WGS sequence"/>
</dbReference>
<feature type="compositionally biased region" description="Basic and acidic residues" evidence="1">
    <location>
        <begin position="734"/>
        <end position="757"/>
    </location>
</feature>
<evidence type="ECO:0000313" key="3">
    <source>
        <dbReference type="EMBL" id="CAK7212585.1"/>
    </source>
</evidence>
<reference evidence="3 4" key="1">
    <citation type="submission" date="2024-01" db="EMBL/GenBank/DDBJ databases">
        <authorList>
            <person name="Allen C."/>
            <person name="Tagirdzhanova G."/>
        </authorList>
    </citation>
    <scope>NUCLEOTIDE SEQUENCE [LARGE SCALE GENOMIC DNA]</scope>
</reference>
<feature type="compositionally biased region" description="Polar residues" evidence="1">
    <location>
        <begin position="805"/>
        <end position="816"/>
    </location>
</feature>
<organism evidence="3 4">
    <name type="scientific">Sporothrix bragantina</name>
    <dbReference type="NCBI Taxonomy" id="671064"/>
    <lineage>
        <taxon>Eukaryota</taxon>
        <taxon>Fungi</taxon>
        <taxon>Dikarya</taxon>
        <taxon>Ascomycota</taxon>
        <taxon>Pezizomycotina</taxon>
        <taxon>Sordariomycetes</taxon>
        <taxon>Sordariomycetidae</taxon>
        <taxon>Ophiostomatales</taxon>
        <taxon>Ophiostomataceae</taxon>
        <taxon>Sporothrix</taxon>
    </lineage>
</organism>